<name>A0A8V5G0N9_MELUD</name>
<evidence type="ECO:0000313" key="9">
    <source>
        <dbReference type="Ensembl" id="ENSMUNP00000025170.1"/>
    </source>
</evidence>
<evidence type="ECO:0000256" key="3">
    <source>
        <dbReference type="ARBA" id="ARBA00010063"/>
    </source>
</evidence>
<dbReference type="Ensembl" id="ENSMUNT00000029996.1">
    <property type="protein sequence ID" value="ENSMUNP00000025170.1"/>
    <property type="gene ID" value="ENSMUNG00000017718.1"/>
</dbReference>
<reference evidence="9" key="2">
    <citation type="submission" date="2025-08" db="UniProtKB">
        <authorList>
            <consortium name="Ensembl"/>
        </authorList>
    </citation>
    <scope>IDENTIFICATION</scope>
</reference>
<evidence type="ECO:0000256" key="8">
    <source>
        <dbReference type="ARBA" id="ARBA00023136"/>
    </source>
</evidence>
<evidence type="ECO:0000256" key="7">
    <source>
        <dbReference type="ARBA" id="ARBA00022989"/>
    </source>
</evidence>
<keyword evidence="7" id="KW-1133">Transmembrane helix</keyword>
<dbReference type="Pfam" id="PF15183">
    <property type="entry name" value="MRAP"/>
    <property type="match status" value="1"/>
</dbReference>
<dbReference type="GO" id="GO:0005789">
    <property type="term" value="C:endoplasmic reticulum membrane"/>
    <property type="evidence" value="ECO:0007669"/>
    <property type="project" value="UniProtKB-SubCell"/>
</dbReference>
<keyword evidence="6" id="KW-0256">Endoplasmic reticulum</keyword>
<evidence type="ECO:0000256" key="2">
    <source>
        <dbReference type="ARBA" id="ARBA00004389"/>
    </source>
</evidence>
<evidence type="ECO:0000256" key="6">
    <source>
        <dbReference type="ARBA" id="ARBA00022824"/>
    </source>
</evidence>
<dbReference type="AlphaFoldDB" id="A0A8V5G0N9"/>
<reference evidence="9" key="3">
    <citation type="submission" date="2025-09" db="UniProtKB">
        <authorList>
            <consortium name="Ensembl"/>
        </authorList>
    </citation>
    <scope>IDENTIFICATION</scope>
</reference>
<keyword evidence="10" id="KW-1185">Reference proteome</keyword>
<keyword evidence="8" id="KW-0472">Membrane</keyword>
<accession>A0A8V5G0N9</accession>
<proteinExistence type="inferred from homology"/>
<evidence type="ECO:0000313" key="10">
    <source>
        <dbReference type="Proteomes" id="UP000694405"/>
    </source>
</evidence>
<keyword evidence="5" id="KW-0812">Transmembrane</keyword>
<comment type="similarity">
    <text evidence="3">Belongs to the MRAP family.</text>
</comment>
<organism evidence="9 10">
    <name type="scientific">Melopsittacus undulatus</name>
    <name type="common">Budgerigar</name>
    <name type="synonym">Psittacus undulatus</name>
    <dbReference type="NCBI Taxonomy" id="13146"/>
    <lineage>
        <taxon>Eukaryota</taxon>
        <taxon>Metazoa</taxon>
        <taxon>Chordata</taxon>
        <taxon>Craniata</taxon>
        <taxon>Vertebrata</taxon>
        <taxon>Euteleostomi</taxon>
        <taxon>Archelosauria</taxon>
        <taxon>Archosauria</taxon>
        <taxon>Dinosauria</taxon>
        <taxon>Saurischia</taxon>
        <taxon>Theropoda</taxon>
        <taxon>Coelurosauria</taxon>
        <taxon>Aves</taxon>
        <taxon>Neognathae</taxon>
        <taxon>Neoaves</taxon>
        <taxon>Telluraves</taxon>
        <taxon>Australaves</taxon>
        <taxon>Psittaciformes</taxon>
        <taxon>Psittaculidae</taxon>
        <taxon>Melopsittacus</taxon>
    </lineage>
</organism>
<reference evidence="9" key="1">
    <citation type="submission" date="2020-03" db="EMBL/GenBank/DDBJ databases">
        <title>Melopsittacus undulatus (budgerigar) genome, bMelUnd1, maternal haplotype with Z.</title>
        <authorList>
            <person name="Gedman G."/>
            <person name="Mountcastle J."/>
            <person name="Haase B."/>
            <person name="Formenti G."/>
            <person name="Wright T."/>
            <person name="Apodaca J."/>
            <person name="Pelan S."/>
            <person name="Chow W."/>
            <person name="Rhie A."/>
            <person name="Howe K."/>
            <person name="Fedrigo O."/>
            <person name="Jarvis E.D."/>
        </authorList>
    </citation>
    <scope>NUCLEOTIDE SEQUENCE [LARGE SCALE GENOMIC DNA]</scope>
</reference>
<evidence type="ECO:0000256" key="5">
    <source>
        <dbReference type="ARBA" id="ARBA00022692"/>
    </source>
</evidence>
<evidence type="ECO:0000256" key="4">
    <source>
        <dbReference type="ARBA" id="ARBA00022475"/>
    </source>
</evidence>
<dbReference type="GO" id="GO:0005886">
    <property type="term" value="C:plasma membrane"/>
    <property type="evidence" value="ECO:0007669"/>
    <property type="project" value="UniProtKB-SubCell"/>
</dbReference>
<keyword evidence="4" id="KW-1003">Cell membrane</keyword>
<dbReference type="Proteomes" id="UP000694405">
    <property type="component" value="Chromosome 2"/>
</dbReference>
<evidence type="ECO:0000256" key="1">
    <source>
        <dbReference type="ARBA" id="ARBA00004162"/>
    </source>
</evidence>
<sequence length="118" mass="13663">MANRTNSSEYFWSYEYYWDYIDPIPVDGSKLKVNKCKYCRAVGANLDRKNVALLVSLTLFFVFLAIEPMLGYMCVVCVDECLPSKLTVNMHICQNTLLPWKLILLGLKVNFQSIYSMK</sequence>
<comment type="subcellular location">
    <subcellularLocation>
        <location evidence="1">Cell membrane</location>
        <topology evidence="1">Single-pass membrane protein</topology>
    </subcellularLocation>
    <subcellularLocation>
        <location evidence="2">Endoplasmic reticulum membrane</location>
        <topology evidence="2">Single-pass membrane protein</topology>
    </subcellularLocation>
</comment>
<dbReference type="InterPro" id="IPR028111">
    <property type="entry name" value="MRAP"/>
</dbReference>
<protein>
    <submittedName>
        <fullName evidence="9">Uncharacterized protein</fullName>
    </submittedName>
</protein>